<dbReference type="EMBL" id="LN831790">
    <property type="protein sequence ID" value="CQR60310.1"/>
    <property type="molecule type" value="Genomic_DNA"/>
</dbReference>
<gene>
    <name evidence="4" type="primary">sle_08470</name>
</gene>
<dbReference type="GO" id="GO:0005829">
    <property type="term" value="C:cytosol"/>
    <property type="evidence" value="ECO:0007669"/>
    <property type="project" value="TreeGrafter"/>
</dbReference>
<dbReference type="InterPro" id="IPR036661">
    <property type="entry name" value="Luciferase-like_sf"/>
</dbReference>
<dbReference type="Gene3D" id="3.20.20.30">
    <property type="entry name" value="Luciferase-like domain"/>
    <property type="match status" value="1"/>
</dbReference>
<evidence type="ECO:0000259" key="3">
    <source>
        <dbReference type="Pfam" id="PF00296"/>
    </source>
</evidence>
<dbReference type="InterPro" id="IPR050766">
    <property type="entry name" value="Bact_Lucif_Oxidored"/>
</dbReference>
<accession>A0A0F7VM77</accession>
<dbReference type="InterPro" id="IPR019949">
    <property type="entry name" value="CmoO-like"/>
</dbReference>
<dbReference type="Proteomes" id="UP000035016">
    <property type="component" value="Chromosome Chromosome"/>
</dbReference>
<organism evidence="4 5">
    <name type="scientific">Streptomyces leeuwenhoekii</name>
    <dbReference type="NCBI Taxonomy" id="1437453"/>
    <lineage>
        <taxon>Bacteria</taxon>
        <taxon>Bacillati</taxon>
        <taxon>Actinomycetota</taxon>
        <taxon>Actinomycetes</taxon>
        <taxon>Kitasatosporales</taxon>
        <taxon>Streptomycetaceae</taxon>
        <taxon>Streptomyces</taxon>
    </lineage>
</organism>
<evidence type="ECO:0000256" key="1">
    <source>
        <dbReference type="ARBA" id="ARBA00007789"/>
    </source>
</evidence>
<name>A0A0F7VM77_STRLW</name>
<protein>
    <submittedName>
        <fullName evidence="4">Uncharacterized protein yvbT</fullName>
    </submittedName>
</protein>
<dbReference type="NCBIfam" id="TIGR03558">
    <property type="entry name" value="oxido_grp_1"/>
    <property type="match status" value="1"/>
</dbReference>
<dbReference type="Pfam" id="PF00296">
    <property type="entry name" value="Bac_luciferase"/>
    <property type="match status" value="1"/>
</dbReference>
<sequence>MTDPIRGTRHGSAPAPLSVLDSAMTGTGQTAAEALAGSIELARLAERRGFTRYWVNEHHAMPGVSTSSPPVLLARLTAETSRLRLGAGGIMLPNHPPLVVAEQFGMLDALAPGRIDLGLGRAPGTDHATAAALRRGASGAEDFPQQVAELLHFLGDDFPAEHPYADRVYAVPGPAQDRLNGVTPPTGRLPVWLLGSSGYSAQLAARLGLPFAFAAHFNPRDVVAALRLYRERFTPSEALAEPYALVSFTVAASDDEREARRQAGTLAHAMLRMFQRKSYLLPSPEEVDAYTYDAQERQAVDSWLTHVPHGTPEQVTAHLNQVQRDSGADELMIGSVGHSVQARLRSTELIADAYGMPDNPLRHRTDDPPPANADPRHRQAP</sequence>
<evidence type="ECO:0000256" key="2">
    <source>
        <dbReference type="SAM" id="MobiDB-lite"/>
    </source>
</evidence>
<feature type="region of interest" description="Disordered" evidence="2">
    <location>
        <begin position="354"/>
        <end position="381"/>
    </location>
</feature>
<dbReference type="RefSeq" id="WP_047121534.1">
    <property type="nucleotide sequence ID" value="NZ_AZSD01000030.1"/>
</dbReference>
<proteinExistence type="predicted"/>
<evidence type="ECO:0000313" key="4">
    <source>
        <dbReference type="EMBL" id="CQR60310.1"/>
    </source>
</evidence>
<dbReference type="InterPro" id="IPR011251">
    <property type="entry name" value="Luciferase-like_dom"/>
</dbReference>
<dbReference type="GO" id="GO:0016705">
    <property type="term" value="F:oxidoreductase activity, acting on paired donors, with incorporation or reduction of molecular oxygen"/>
    <property type="evidence" value="ECO:0007669"/>
    <property type="project" value="InterPro"/>
</dbReference>
<dbReference type="AlphaFoldDB" id="A0A0F7VM77"/>
<dbReference type="SUPFAM" id="SSF51679">
    <property type="entry name" value="Bacterial luciferase-like"/>
    <property type="match status" value="1"/>
</dbReference>
<comment type="similarity">
    <text evidence="1">To bacterial alkanal monooxygenase alpha and beta chains.</text>
</comment>
<reference evidence="4 5" key="1">
    <citation type="submission" date="2015-02" db="EMBL/GenBank/DDBJ databases">
        <authorList>
            <person name="Gomez-Escribano P.J."/>
        </authorList>
    </citation>
    <scope>NUCLEOTIDE SEQUENCE [LARGE SCALE GENOMIC DNA]</scope>
    <source>
        <strain evidence="5">C34 (DSM 42122 / NRRL B-24963)</strain>
    </source>
</reference>
<dbReference type="FunFam" id="3.20.20.30:FF:000002">
    <property type="entry name" value="LLM class flavin-dependent oxidoreductase"/>
    <property type="match status" value="1"/>
</dbReference>
<dbReference type="PANTHER" id="PTHR30137">
    <property type="entry name" value="LUCIFERASE-LIKE MONOOXYGENASE"/>
    <property type="match status" value="1"/>
</dbReference>
<evidence type="ECO:0000313" key="5">
    <source>
        <dbReference type="Proteomes" id="UP000035016"/>
    </source>
</evidence>
<dbReference type="KEGG" id="sle:sle_08470"/>
<feature type="domain" description="Luciferase-like" evidence="3">
    <location>
        <begin position="26"/>
        <end position="329"/>
    </location>
</feature>
<dbReference type="PANTHER" id="PTHR30137:SF6">
    <property type="entry name" value="LUCIFERASE-LIKE MONOOXYGENASE"/>
    <property type="match status" value="1"/>
</dbReference>